<evidence type="ECO:0000256" key="1">
    <source>
        <dbReference type="PROSITE-ProRule" id="PRU00266"/>
    </source>
</evidence>
<dbReference type="SUPFAM" id="SSF54768">
    <property type="entry name" value="dsRNA-binding domain-like"/>
    <property type="match status" value="1"/>
</dbReference>
<gene>
    <name evidence="3" type="ORF">BOTBODRAFT_183075</name>
</gene>
<reference evidence="4" key="1">
    <citation type="journal article" date="2014" name="Proc. Natl. Acad. Sci. U.S.A.">
        <title>Extensive sampling of basidiomycete genomes demonstrates inadequacy of the white-rot/brown-rot paradigm for wood decay fungi.</title>
        <authorList>
            <person name="Riley R."/>
            <person name="Salamov A.A."/>
            <person name="Brown D.W."/>
            <person name="Nagy L.G."/>
            <person name="Floudas D."/>
            <person name="Held B.W."/>
            <person name="Levasseur A."/>
            <person name="Lombard V."/>
            <person name="Morin E."/>
            <person name="Otillar R."/>
            <person name="Lindquist E.A."/>
            <person name="Sun H."/>
            <person name="LaButti K.M."/>
            <person name="Schmutz J."/>
            <person name="Jabbour D."/>
            <person name="Luo H."/>
            <person name="Baker S.E."/>
            <person name="Pisabarro A.G."/>
            <person name="Walton J.D."/>
            <person name="Blanchette R.A."/>
            <person name="Henrissat B."/>
            <person name="Martin F."/>
            <person name="Cullen D."/>
            <person name="Hibbett D.S."/>
            <person name="Grigoriev I.V."/>
        </authorList>
    </citation>
    <scope>NUCLEOTIDE SEQUENCE [LARGE SCALE GENOMIC DNA]</scope>
    <source>
        <strain evidence="4">FD-172 SS1</strain>
    </source>
</reference>
<accession>A0A067NCN4</accession>
<dbReference type="InterPro" id="IPR014720">
    <property type="entry name" value="dsRBD_dom"/>
</dbReference>
<dbReference type="EMBL" id="KL198016">
    <property type="protein sequence ID" value="KDQ21847.1"/>
    <property type="molecule type" value="Genomic_DNA"/>
</dbReference>
<name>A0A067NCN4_BOTB1</name>
<dbReference type="InParanoid" id="A0A067NCN4"/>
<dbReference type="AlphaFoldDB" id="A0A067NCN4"/>
<evidence type="ECO:0000259" key="2">
    <source>
        <dbReference type="PROSITE" id="PS50137"/>
    </source>
</evidence>
<sequence length="89" mass="9862">MSSEISVADYVVGNYVMKLHNHYQALAKADLIVYEETCEGPSHDANWTVTVRVEGVAAQATSRKIKWARDMAARQVMTALNILPEGENP</sequence>
<keyword evidence="4" id="KW-1185">Reference proteome</keyword>
<dbReference type="SMART" id="SM00358">
    <property type="entry name" value="DSRM"/>
    <property type="match status" value="1"/>
</dbReference>
<organism evidence="3 4">
    <name type="scientific">Botryobasidium botryosum (strain FD-172 SS1)</name>
    <dbReference type="NCBI Taxonomy" id="930990"/>
    <lineage>
        <taxon>Eukaryota</taxon>
        <taxon>Fungi</taxon>
        <taxon>Dikarya</taxon>
        <taxon>Basidiomycota</taxon>
        <taxon>Agaricomycotina</taxon>
        <taxon>Agaricomycetes</taxon>
        <taxon>Cantharellales</taxon>
        <taxon>Botryobasidiaceae</taxon>
        <taxon>Botryobasidium</taxon>
    </lineage>
</organism>
<keyword evidence="1" id="KW-0694">RNA-binding</keyword>
<dbReference type="Pfam" id="PF00035">
    <property type="entry name" value="dsrm"/>
    <property type="match status" value="1"/>
</dbReference>
<evidence type="ECO:0000313" key="3">
    <source>
        <dbReference type="EMBL" id="KDQ21847.1"/>
    </source>
</evidence>
<dbReference type="HOGENOM" id="CLU_2454412_0_0_1"/>
<protein>
    <recommendedName>
        <fullName evidence="2">DRBM domain-containing protein</fullName>
    </recommendedName>
</protein>
<dbReference type="PROSITE" id="PS50137">
    <property type="entry name" value="DS_RBD"/>
    <property type="match status" value="1"/>
</dbReference>
<dbReference type="Proteomes" id="UP000027195">
    <property type="component" value="Unassembled WGS sequence"/>
</dbReference>
<feature type="domain" description="DRBM" evidence="2">
    <location>
        <begin position="14"/>
        <end position="82"/>
    </location>
</feature>
<dbReference type="OrthoDB" id="3246846at2759"/>
<dbReference type="GO" id="GO:0003723">
    <property type="term" value="F:RNA binding"/>
    <property type="evidence" value="ECO:0007669"/>
    <property type="project" value="UniProtKB-UniRule"/>
</dbReference>
<proteinExistence type="predicted"/>
<dbReference type="CDD" id="cd00048">
    <property type="entry name" value="DSRM_SF"/>
    <property type="match status" value="1"/>
</dbReference>
<dbReference type="Gene3D" id="3.30.160.20">
    <property type="match status" value="1"/>
</dbReference>
<evidence type="ECO:0000313" key="4">
    <source>
        <dbReference type="Proteomes" id="UP000027195"/>
    </source>
</evidence>